<organism evidence="2 3">
    <name type="scientific">Echinococcus canadensis</name>
    <dbReference type="NCBI Taxonomy" id="519352"/>
    <lineage>
        <taxon>Eukaryota</taxon>
        <taxon>Metazoa</taxon>
        <taxon>Spiralia</taxon>
        <taxon>Lophotrochozoa</taxon>
        <taxon>Platyhelminthes</taxon>
        <taxon>Cestoda</taxon>
        <taxon>Eucestoda</taxon>
        <taxon>Cyclophyllidea</taxon>
        <taxon>Taeniidae</taxon>
        <taxon>Echinococcus</taxon>
        <taxon>Echinococcus canadensis group</taxon>
    </lineage>
</organism>
<dbReference type="AlphaFoldDB" id="A0A915EYT4"/>
<keyword evidence="2" id="KW-1185">Reference proteome</keyword>
<dbReference type="WBParaSite" id="maker-E.canG7_contigs_5186-snap-gene-3.27-mRNA-1">
    <property type="protein sequence ID" value="maker-E.canG7_contigs_5186-snap-gene-3.27-mRNA-1"/>
    <property type="gene ID" value="EcG7_00107"/>
</dbReference>
<feature type="region of interest" description="Disordered" evidence="1">
    <location>
        <begin position="164"/>
        <end position="186"/>
    </location>
</feature>
<proteinExistence type="predicted"/>
<feature type="compositionally biased region" description="Low complexity" evidence="1">
    <location>
        <begin position="175"/>
        <end position="186"/>
    </location>
</feature>
<feature type="region of interest" description="Disordered" evidence="1">
    <location>
        <begin position="340"/>
        <end position="381"/>
    </location>
</feature>
<evidence type="ECO:0000313" key="2">
    <source>
        <dbReference type="Proteomes" id="UP000887562"/>
    </source>
</evidence>
<evidence type="ECO:0000256" key="1">
    <source>
        <dbReference type="SAM" id="MobiDB-lite"/>
    </source>
</evidence>
<name>A0A915EYT4_9CEST</name>
<dbReference type="Proteomes" id="UP000887562">
    <property type="component" value="Unplaced"/>
</dbReference>
<feature type="region of interest" description="Disordered" evidence="1">
    <location>
        <begin position="1"/>
        <end position="25"/>
    </location>
</feature>
<reference evidence="3" key="1">
    <citation type="submission" date="2022-11" db="UniProtKB">
        <authorList>
            <consortium name="WormBaseParasite"/>
        </authorList>
    </citation>
    <scope>IDENTIFICATION</scope>
</reference>
<sequence>MDSHGESGDITTHSRRKYSRGSRVFHPDAVTAKTISRLSQGVARLSANDNEEGDSKSIDVKLQHEEISRHPWTRSNEHNFFTTGLPSDTSSSFGLHTQRSSVARVKLSLPTLNTGSKRSFSYVLGSFRPLNVNSCTNALRPSRNVSFKTRFPYPPYCDAMSSDSSMLSITPPRSEPTASSSPVVTSSPDESHAYCFHSVRRRRWRKRRKDSWYRKRESRSVGGTDYRWNSWRNPALLLDGRGSVHRINRRCNILDPEEDSSEEGPLKKARVTEKVFESVHRRRCRCDDLLRRTASLSPRRSYPRSCFTQHENMVIDNKKHRKPTKFRKSLLAARNITKYSPKYTDNSNESRSSKLSSYKFLNDRSDEDEEGDDECSDETPERRLDGTISWAVLTTKQLNPPLFIQFVNNELLGFGVARIGPIRRGRLTYGPKSFTLGPKPITQTTALPKQNYDMFEPPISVKCDHNFYGHTDKELCMINTELRRCRKNLEEITGKLRICVQFVEDILKEYANSQIVFNPMVLETAMKLSSFVGEIKRKYLG</sequence>
<evidence type="ECO:0000313" key="3">
    <source>
        <dbReference type="WBParaSite" id="maker-E.canG7_contigs_5186-snap-gene-3.27-mRNA-1"/>
    </source>
</evidence>
<protein>
    <submittedName>
        <fullName evidence="3">Uncharacterized protein</fullName>
    </submittedName>
</protein>
<feature type="compositionally biased region" description="Acidic residues" evidence="1">
    <location>
        <begin position="365"/>
        <end position="378"/>
    </location>
</feature>
<feature type="compositionally biased region" description="Low complexity" evidence="1">
    <location>
        <begin position="347"/>
        <end position="357"/>
    </location>
</feature>
<accession>A0A915EYT4</accession>